<keyword evidence="2" id="KW-0813">Transport</keyword>
<feature type="transmembrane region" description="Helical" evidence="8">
    <location>
        <begin position="12"/>
        <end position="34"/>
    </location>
</feature>
<feature type="transmembrane region" description="Helical" evidence="8">
    <location>
        <begin position="202"/>
        <end position="222"/>
    </location>
</feature>
<comment type="caution">
    <text evidence="10">The sequence shown here is derived from an EMBL/GenBank/DDBJ whole genome shotgun (WGS) entry which is preliminary data.</text>
</comment>
<feature type="transmembrane region" description="Helical" evidence="8">
    <location>
        <begin position="307"/>
        <end position="327"/>
    </location>
</feature>
<dbReference type="GO" id="GO:0005886">
    <property type="term" value="C:plasma membrane"/>
    <property type="evidence" value="ECO:0007669"/>
    <property type="project" value="UniProtKB-SubCell"/>
</dbReference>
<keyword evidence="7 8" id="KW-0472">Membrane</keyword>
<proteinExistence type="predicted"/>
<comment type="subcellular location">
    <subcellularLocation>
        <location evidence="1">Cell membrane</location>
        <topology evidence="1">Multi-pass membrane protein</topology>
    </subcellularLocation>
</comment>
<organism evidence="10 11">
    <name type="scientific">Candidatus Pullichristensenella excrementigallinarum</name>
    <dbReference type="NCBI Taxonomy" id="2840907"/>
    <lineage>
        <taxon>Bacteria</taxon>
        <taxon>Bacillati</taxon>
        <taxon>Bacillota</taxon>
        <taxon>Clostridia</taxon>
        <taxon>Candidatus Pullichristensenella</taxon>
    </lineage>
</organism>
<evidence type="ECO:0000313" key="10">
    <source>
        <dbReference type="EMBL" id="HIU33778.1"/>
    </source>
</evidence>
<evidence type="ECO:0000256" key="3">
    <source>
        <dbReference type="ARBA" id="ARBA00022475"/>
    </source>
</evidence>
<dbReference type="InterPro" id="IPR003352">
    <property type="entry name" value="PTS_EIIC"/>
</dbReference>
<feature type="domain" description="Phosphotransferase system EIIC" evidence="9">
    <location>
        <begin position="15"/>
        <end position="342"/>
    </location>
</feature>
<reference evidence="10" key="2">
    <citation type="journal article" date="2021" name="PeerJ">
        <title>Extensive microbial diversity within the chicken gut microbiome revealed by metagenomics and culture.</title>
        <authorList>
            <person name="Gilroy R."/>
            <person name="Ravi A."/>
            <person name="Getino M."/>
            <person name="Pursley I."/>
            <person name="Horton D.L."/>
            <person name="Alikhan N.F."/>
            <person name="Baker D."/>
            <person name="Gharbi K."/>
            <person name="Hall N."/>
            <person name="Watson M."/>
            <person name="Adriaenssens E.M."/>
            <person name="Foster-Nyarko E."/>
            <person name="Jarju S."/>
            <person name="Secka A."/>
            <person name="Antonio M."/>
            <person name="Oren A."/>
            <person name="Chaudhuri R.R."/>
            <person name="La Ragione R."/>
            <person name="Hildebrand F."/>
            <person name="Pallen M.J."/>
        </authorList>
    </citation>
    <scope>NUCLEOTIDE SEQUENCE</scope>
    <source>
        <strain evidence="10">ChiHcec3-11533</strain>
    </source>
</reference>
<keyword evidence="3" id="KW-1003">Cell membrane</keyword>
<accession>A0A9D1LAV1</accession>
<evidence type="ECO:0000256" key="4">
    <source>
        <dbReference type="ARBA" id="ARBA00022597"/>
    </source>
</evidence>
<keyword evidence="5 8" id="KW-0812">Transmembrane</keyword>
<dbReference type="Pfam" id="PF13303">
    <property type="entry name" value="PTS_EIIC_2"/>
    <property type="match status" value="1"/>
</dbReference>
<protein>
    <submittedName>
        <fullName evidence="10">PTS sugar transporter subunit IIC</fullName>
    </submittedName>
</protein>
<dbReference type="AlphaFoldDB" id="A0A9D1LAV1"/>
<keyword evidence="4 10" id="KW-0762">Sugar transport</keyword>
<dbReference type="GO" id="GO:0008982">
    <property type="term" value="F:protein-N(PI)-phosphohistidine-sugar phosphotransferase activity"/>
    <property type="evidence" value="ECO:0007669"/>
    <property type="project" value="InterPro"/>
</dbReference>
<dbReference type="GO" id="GO:0009401">
    <property type="term" value="P:phosphoenolpyruvate-dependent sugar phosphotransferase system"/>
    <property type="evidence" value="ECO:0007669"/>
    <property type="project" value="InterPro"/>
</dbReference>
<dbReference type="Proteomes" id="UP000824072">
    <property type="component" value="Unassembled WGS sequence"/>
</dbReference>
<evidence type="ECO:0000256" key="2">
    <source>
        <dbReference type="ARBA" id="ARBA00022448"/>
    </source>
</evidence>
<keyword evidence="6 8" id="KW-1133">Transmembrane helix</keyword>
<evidence type="ECO:0000256" key="8">
    <source>
        <dbReference type="SAM" id="Phobius"/>
    </source>
</evidence>
<evidence type="ECO:0000256" key="6">
    <source>
        <dbReference type="ARBA" id="ARBA00022989"/>
    </source>
</evidence>
<evidence type="ECO:0000256" key="5">
    <source>
        <dbReference type="ARBA" id="ARBA00022692"/>
    </source>
</evidence>
<feature type="transmembrane region" description="Helical" evidence="8">
    <location>
        <begin position="162"/>
        <end position="190"/>
    </location>
</feature>
<name>A0A9D1LAV1_9FIRM</name>
<dbReference type="EMBL" id="DVMU01000095">
    <property type="protein sequence ID" value="HIU33778.1"/>
    <property type="molecule type" value="Genomic_DNA"/>
</dbReference>
<evidence type="ECO:0000256" key="1">
    <source>
        <dbReference type="ARBA" id="ARBA00004651"/>
    </source>
</evidence>
<sequence length="345" mass="35063">MKLWFKKAYQRYILDAMSSMALGLFSSLIIGLILSQLAMIPLLKFLAPFGEIVSASSPVVGAAIGVAIGYGLKVAPLAVFASAATGALGYNLGGPVGAYFAAVVGAELGGLVAGKTKVDILVVPIVTIASGCLIGAWSAPGINRAVAWLQAFLEHATKLQPIPMGIIVSVVFGLALTAPISSAALAAMIFTVPEGGTMGEGLALAAGAATVGCCAQMVGFAVSSFRENRVAGLVAQGLGTSMLQVGNILRRPAILIPPTLASAILGPIATTLLPMQNASAAAGMGTSGLVGQFGTWAAMSDQGVGNVLIKMALLHFLLPAAISLATSEFMRKKGWIRPGDMQLNL</sequence>
<evidence type="ECO:0000313" key="11">
    <source>
        <dbReference type="Proteomes" id="UP000824072"/>
    </source>
</evidence>
<feature type="transmembrane region" description="Helical" evidence="8">
    <location>
        <begin position="120"/>
        <end position="142"/>
    </location>
</feature>
<evidence type="ECO:0000259" key="9">
    <source>
        <dbReference type="Pfam" id="PF13303"/>
    </source>
</evidence>
<gene>
    <name evidence="10" type="ORF">IAB02_04380</name>
</gene>
<reference evidence="10" key="1">
    <citation type="submission" date="2020-10" db="EMBL/GenBank/DDBJ databases">
        <authorList>
            <person name="Gilroy R."/>
        </authorList>
    </citation>
    <scope>NUCLEOTIDE SEQUENCE</scope>
    <source>
        <strain evidence="10">ChiHcec3-11533</strain>
    </source>
</reference>
<evidence type="ECO:0000256" key="7">
    <source>
        <dbReference type="ARBA" id="ARBA00023136"/>
    </source>
</evidence>